<comment type="caution">
    <text evidence="9">The sequence shown here is derived from an EMBL/GenBank/DDBJ whole genome shotgun (WGS) entry which is preliminary data.</text>
</comment>
<keyword evidence="4 7" id="KW-0547">Nucleotide-binding</keyword>
<dbReference type="Gene3D" id="3.30.200.20">
    <property type="entry name" value="Phosphorylase Kinase, domain 1"/>
    <property type="match status" value="1"/>
</dbReference>
<evidence type="ECO:0000256" key="6">
    <source>
        <dbReference type="ARBA" id="ARBA00022840"/>
    </source>
</evidence>
<dbReference type="GO" id="GO:0005524">
    <property type="term" value="F:ATP binding"/>
    <property type="evidence" value="ECO:0007669"/>
    <property type="project" value="UniProtKB-UniRule"/>
</dbReference>
<gene>
    <name evidence="9" type="ORF">CG716_24500</name>
</gene>
<dbReference type="PROSITE" id="PS00108">
    <property type="entry name" value="PROTEIN_KINASE_ST"/>
    <property type="match status" value="1"/>
</dbReference>
<sequence length="251" mass="26839">MDRTPASIGGFAIESVLGTGGMSTVYLARDSRRLVALKVFNSGCPSNSILVHPGIVPVYDRGEHLGMHWLAMEYVAGGDADSELRSGRMPPERAVRIVSEVGEALDFAHAQGVLHGDVKPSNFLLAERDRVLLADFGAAPFVENGSVLASAAYASPEMLRGKEIDSRSDIYSLGCSLFRLLTGKPPFFDAGSKDAVVQSHLRREPPQATRYAPWLPQAIDAVIGTAMAKDPDARYQNPCALADEAAAALTD</sequence>
<keyword evidence="6 7" id="KW-0067">ATP-binding</keyword>
<evidence type="ECO:0000256" key="1">
    <source>
        <dbReference type="ARBA" id="ARBA00012513"/>
    </source>
</evidence>
<dbReference type="PROSITE" id="PS00107">
    <property type="entry name" value="PROTEIN_KINASE_ATP"/>
    <property type="match status" value="1"/>
</dbReference>
<feature type="binding site" evidence="7">
    <location>
        <position position="38"/>
    </location>
    <ligand>
        <name>ATP</name>
        <dbReference type="ChEBI" id="CHEBI:30616"/>
    </ligand>
</feature>
<reference evidence="9 10" key="1">
    <citation type="submission" date="2017-07" db="EMBL/GenBank/DDBJ databases">
        <title>The new phylogeny of genus Mycobacterium.</title>
        <authorList>
            <person name="Tortoli E."/>
            <person name="Trovato A."/>
            <person name="Cirillo D.M."/>
        </authorList>
    </citation>
    <scope>NUCLEOTIDE SEQUENCE [LARGE SCALE GENOMIC DNA]</scope>
    <source>
        <strain evidence="9 10">ATCC 33027</strain>
    </source>
</reference>
<dbReference type="AlphaFoldDB" id="A0A255DEW4"/>
<dbReference type="Gene3D" id="1.10.510.10">
    <property type="entry name" value="Transferase(Phosphotransferase) domain 1"/>
    <property type="match status" value="1"/>
</dbReference>
<evidence type="ECO:0000256" key="3">
    <source>
        <dbReference type="ARBA" id="ARBA00022679"/>
    </source>
</evidence>
<protein>
    <recommendedName>
        <fullName evidence="1">non-specific serine/threonine protein kinase</fullName>
        <ecNumber evidence="1">2.7.11.1</ecNumber>
    </recommendedName>
</protein>
<dbReference type="EC" id="2.7.11.1" evidence="1"/>
<dbReference type="Proteomes" id="UP000216063">
    <property type="component" value="Unassembled WGS sequence"/>
</dbReference>
<keyword evidence="5" id="KW-0418">Kinase</keyword>
<dbReference type="CDD" id="cd14014">
    <property type="entry name" value="STKc_PknB_like"/>
    <property type="match status" value="1"/>
</dbReference>
<dbReference type="InterPro" id="IPR008271">
    <property type="entry name" value="Ser/Thr_kinase_AS"/>
</dbReference>
<feature type="domain" description="Protein kinase" evidence="8">
    <location>
        <begin position="11"/>
        <end position="249"/>
    </location>
</feature>
<dbReference type="EMBL" id="NOZR01000026">
    <property type="protein sequence ID" value="OYN75785.1"/>
    <property type="molecule type" value="Genomic_DNA"/>
</dbReference>
<dbReference type="PANTHER" id="PTHR43289:SF6">
    <property type="entry name" value="SERINE_THREONINE-PROTEIN KINASE NEKL-3"/>
    <property type="match status" value="1"/>
</dbReference>
<evidence type="ECO:0000256" key="4">
    <source>
        <dbReference type="ARBA" id="ARBA00022741"/>
    </source>
</evidence>
<evidence type="ECO:0000256" key="5">
    <source>
        <dbReference type="ARBA" id="ARBA00022777"/>
    </source>
</evidence>
<dbReference type="GO" id="GO:0080090">
    <property type="term" value="P:regulation of primary metabolic process"/>
    <property type="evidence" value="ECO:0007669"/>
    <property type="project" value="UniProtKB-ARBA"/>
</dbReference>
<evidence type="ECO:0000256" key="7">
    <source>
        <dbReference type="PROSITE-ProRule" id="PRU10141"/>
    </source>
</evidence>
<evidence type="ECO:0000259" key="8">
    <source>
        <dbReference type="PROSITE" id="PS50011"/>
    </source>
</evidence>
<evidence type="ECO:0000313" key="9">
    <source>
        <dbReference type="EMBL" id="OYN75785.1"/>
    </source>
</evidence>
<dbReference type="GO" id="GO:0004674">
    <property type="term" value="F:protein serine/threonine kinase activity"/>
    <property type="evidence" value="ECO:0007669"/>
    <property type="project" value="UniProtKB-KW"/>
</dbReference>
<accession>A0A255DEW4</accession>
<dbReference type="PROSITE" id="PS50011">
    <property type="entry name" value="PROTEIN_KINASE_DOM"/>
    <property type="match status" value="1"/>
</dbReference>
<keyword evidence="10" id="KW-1185">Reference proteome</keyword>
<dbReference type="InterPro" id="IPR017441">
    <property type="entry name" value="Protein_kinase_ATP_BS"/>
</dbReference>
<proteinExistence type="predicted"/>
<dbReference type="OrthoDB" id="5622056at2"/>
<evidence type="ECO:0000313" key="10">
    <source>
        <dbReference type="Proteomes" id="UP000216063"/>
    </source>
</evidence>
<dbReference type="InterPro" id="IPR011009">
    <property type="entry name" value="Kinase-like_dom_sf"/>
</dbReference>
<keyword evidence="2" id="KW-0723">Serine/threonine-protein kinase</keyword>
<dbReference type="SUPFAM" id="SSF56112">
    <property type="entry name" value="Protein kinase-like (PK-like)"/>
    <property type="match status" value="1"/>
</dbReference>
<dbReference type="PANTHER" id="PTHR43289">
    <property type="entry name" value="MITOGEN-ACTIVATED PROTEIN KINASE KINASE KINASE 20-RELATED"/>
    <property type="match status" value="1"/>
</dbReference>
<dbReference type="Pfam" id="PF00069">
    <property type="entry name" value="Pkinase"/>
    <property type="match status" value="1"/>
</dbReference>
<dbReference type="SMART" id="SM00220">
    <property type="entry name" value="S_TKc"/>
    <property type="match status" value="1"/>
</dbReference>
<keyword evidence="3" id="KW-0808">Transferase</keyword>
<evidence type="ECO:0000256" key="2">
    <source>
        <dbReference type="ARBA" id="ARBA00022527"/>
    </source>
</evidence>
<dbReference type="RefSeq" id="WP_094483722.1">
    <property type="nucleotide sequence ID" value="NZ_NOZR01000026.1"/>
</dbReference>
<name>A0A255DEW4_9MYCO</name>
<organism evidence="9 10">
    <name type="scientific">Mycolicibacterium sphagni</name>
    <dbReference type="NCBI Taxonomy" id="1786"/>
    <lineage>
        <taxon>Bacteria</taxon>
        <taxon>Bacillati</taxon>
        <taxon>Actinomycetota</taxon>
        <taxon>Actinomycetes</taxon>
        <taxon>Mycobacteriales</taxon>
        <taxon>Mycobacteriaceae</taxon>
        <taxon>Mycolicibacterium</taxon>
    </lineage>
</organism>
<dbReference type="InterPro" id="IPR000719">
    <property type="entry name" value="Prot_kinase_dom"/>
</dbReference>